<dbReference type="Proteomes" id="UP000237423">
    <property type="component" value="Unassembled WGS sequence"/>
</dbReference>
<dbReference type="PROSITE" id="PS51257">
    <property type="entry name" value="PROKAR_LIPOPROTEIN"/>
    <property type="match status" value="1"/>
</dbReference>
<evidence type="ECO:0000313" key="3">
    <source>
        <dbReference type="EMBL" id="POZ50023.1"/>
    </source>
</evidence>
<evidence type="ECO:0000256" key="1">
    <source>
        <dbReference type="SAM" id="Coils"/>
    </source>
</evidence>
<dbReference type="Gene3D" id="1.20.1270.180">
    <property type="match status" value="1"/>
</dbReference>
<dbReference type="AlphaFoldDB" id="A0A2S5CGT1"/>
<protein>
    <recommendedName>
        <fullName evidence="2">Lysozyme inhibitor LprI-like N-terminal domain-containing protein</fullName>
    </recommendedName>
</protein>
<dbReference type="EMBL" id="PGFZ01000016">
    <property type="protein sequence ID" value="POZ50023.1"/>
    <property type="molecule type" value="Genomic_DNA"/>
</dbReference>
<dbReference type="RefSeq" id="WP_103975618.1">
    <property type="nucleotide sequence ID" value="NZ_PGFZ01000016.1"/>
</dbReference>
<name>A0A2S5CGT1_9GAMM</name>
<gene>
    <name evidence="3" type="ORF">AADEFJLK_04147</name>
</gene>
<dbReference type="InterPro" id="IPR009739">
    <property type="entry name" value="LprI-like_N"/>
</dbReference>
<feature type="coiled-coil region" evidence="1">
    <location>
        <begin position="185"/>
        <end position="272"/>
    </location>
</feature>
<proteinExistence type="predicted"/>
<feature type="domain" description="Lysozyme inhibitor LprI-like N-terminal" evidence="2">
    <location>
        <begin position="251"/>
        <end position="337"/>
    </location>
</feature>
<comment type="caution">
    <text evidence="3">The sequence shown here is derived from an EMBL/GenBank/DDBJ whole genome shotgun (WGS) entry which is preliminary data.</text>
</comment>
<accession>A0A2S5CGT1</accession>
<evidence type="ECO:0000313" key="4">
    <source>
        <dbReference type="Proteomes" id="UP000237423"/>
    </source>
</evidence>
<sequence>MNIKHLTPLLLSSLLLSACDKQTPEASCSSEAAYTLISQTIIDAVEKKTSDEKYTDTGEFIFDKAKIRASLGQLQIAVESVRTTKEDPNSSKKFCSGVLKVTIPASMLADADQAKGLQNKSKISEDARELDIDNNINVFTKKDFEYSVQPTDDGKELYVESENTLWVSLLNDIASSALLKPILEVKKAEQIRQNAQEKQEVENLKQEAEASKLEAERLSALQEKQEADQLKQDLLAKQAVIAPEQSADNNQMQQQEVAKYKAKDALDEANKQINIVWKSATKNTRAVLLSEQRKWLKQRENECERKASIEEPDNSIVQETIKLYCMAAMTNERTDTLKQKIASIP</sequence>
<evidence type="ECO:0000259" key="2">
    <source>
        <dbReference type="Pfam" id="PF07007"/>
    </source>
</evidence>
<dbReference type="Pfam" id="PF07007">
    <property type="entry name" value="LprI"/>
    <property type="match status" value="1"/>
</dbReference>
<reference evidence="3 4" key="1">
    <citation type="submission" date="2017-11" db="EMBL/GenBank/DDBJ databases">
        <title>Draft Genome Sequence of Methylobacter psychrotolerans Sph1T, an Obligate Methanotroph from Low-Temperature Environments.</title>
        <authorList>
            <person name="Oshkin I.Y."/>
            <person name="Miroshnikov K."/>
            <person name="Belova S.E."/>
            <person name="Korzhenkov A."/>
            <person name="Toshchakov S.V."/>
            <person name="Dedysh S.N."/>
        </authorList>
    </citation>
    <scope>NUCLEOTIDE SEQUENCE [LARGE SCALE GENOMIC DNA]</scope>
    <source>
        <strain evidence="3 4">Sph1</strain>
    </source>
</reference>
<organism evidence="3 4">
    <name type="scientific">Methylovulum psychrotolerans</name>
    <dbReference type="NCBI Taxonomy" id="1704499"/>
    <lineage>
        <taxon>Bacteria</taxon>
        <taxon>Pseudomonadati</taxon>
        <taxon>Pseudomonadota</taxon>
        <taxon>Gammaproteobacteria</taxon>
        <taxon>Methylococcales</taxon>
        <taxon>Methylococcaceae</taxon>
        <taxon>Methylovulum</taxon>
    </lineage>
</organism>
<keyword evidence="1" id="KW-0175">Coiled coil</keyword>